<sequence>MWLASVDLSKVRVCRANSFWISLRKLFLSSLLNKRENAVVNTFLVVYSRSESHYCIVGYVECDVEAALDSWLRDLGILWQKLLDFGEVKRSYISFFDIEKHETVNSRWDLELGQEQMRFDIGKEKEVKLVKKCLG</sequence>
<dbReference type="Proteomes" id="UP000032141">
    <property type="component" value="Chromosome C4"/>
</dbReference>
<reference evidence="1" key="2">
    <citation type="submission" date="2015-03" db="UniProtKB">
        <authorList>
            <consortium name="EnsemblPlants"/>
        </authorList>
    </citation>
    <scope>IDENTIFICATION</scope>
</reference>
<name>A0A0D3BWL7_BRAOL</name>
<accession>A0A0D3BWL7</accession>
<protein>
    <submittedName>
        <fullName evidence="1">Uncharacterized protein</fullName>
    </submittedName>
</protein>
<proteinExistence type="predicted"/>
<dbReference type="Gramene" id="Bo4g104870.1">
    <property type="protein sequence ID" value="Bo4g104870.1"/>
    <property type="gene ID" value="Bo4g104870"/>
</dbReference>
<dbReference type="HOGENOM" id="CLU_1888648_0_0_1"/>
<evidence type="ECO:0000313" key="1">
    <source>
        <dbReference type="EnsemblPlants" id="Bo4g104870.1"/>
    </source>
</evidence>
<evidence type="ECO:0000313" key="2">
    <source>
        <dbReference type="Proteomes" id="UP000032141"/>
    </source>
</evidence>
<reference evidence="1 2" key="1">
    <citation type="journal article" date="2014" name="Genome Biol.">
        <title>Transcriptome and methylome profiling reveals relics of genome dominance in the mesopolyploid Brassica oleracea.</title>
        <authorList>
            <person name="Parkin I.A."/>
            <person name="Koh C."/>
            <person name="Tang H."/>
            <person name="Robinson S.J."/>
            <person name="Kagale S."/>
            <person name="Clarke W.E."/>
            <person name="Town C.D."/>
            <person name="Nixon J."/>
            <person name="Krishnakumar V."/>
            <person name="Bidwell S.L."/>
            <person name="Denoeud F."/>
            <person name="Belcram H."/>
            <person name="Links M.G."/>
            <person name="Just J."/>
            <person name="Clarke C."/>
            <person name="Bender T."/>
            <person name="Huebert T."/>
            <person name="Mason A.S."/>
            <person name="Pires J.C."/>
            <person name="Barker G."/>
            <person name="Moore J."/>
            <person name="Walley P.G."/>
            <person name="Manoli S."/>
            <person name="Batley J."/>
            <person name="Edwards D."/>
            <person name="Nelson M.N."/>
            <person name="Wang X."/>
            <person name="Paterson A.H."/>
            <person name="King G."/>
            <person name="Bancroft I."/>
            <person name="Chalhoub B."/>
            <person name="Sharpe A.G."/>
        </authorList>
    </citation>
    <scope>NUCLEOTIDE SEQUENCE</scope>
    <source>
        <strain evidence="1 2">cv. TO1000</strain>
    </source>
</reference>
<organism evidence="1 2">
    <name type="scientific">Brassica oleracea var. oleracea</name>
    <dbReference type="NCBI Taxonomy" id="109376"/>
    <lineage>
        <taxon>Eukaryota</taxon>
        <taxon>Viridiplantae</taxon>
        <taxon>Streptophyta</taxon>
        <taxon>Embryophyta</taxon>
        <taxon>Tracheophyta</taxon>
        <taxon>Spermatophyta</taxon>
        <taxon>Magnoliopsida</taxon>
        <taxon>eudicotyledons</taxon>
        <taxon>Gunneridae</taxon>
        <taxon>Pentapetalae</taxon>
        <taxon>rosids</taxon>
        <taxon>malvids</taxon>
        <taxon>Brassicales</taxon>
        <taxon>Brassicaceae</taxon>
        <taxon>Brassiceae</taxon>
        <taxon>Brassica</taxon>
    </lineage>
</organism>
<dbReference type="AlphaFoldDB" id="A0A0D3BWL7"/>
<dbReference type="EnsemblPlants" id="Bo4g104870.1">
    <property type="protein sequence ID" value="Bo4g104870.1"/>
    <property type="gene ID" value="Bo4g104870"/>
</dbReference>
<keyword evidence="2" id="KW-1185">Reference proteome</keyword>